<keyword evidence="3" id="KW-1185">Reference proteome</keyword>
<protein>
    <submittedName>
        <fullName evidence="2">Uncharacterized protein</fullName>
    </submittedName>
</protein>
<name>A0A452XW95_AEGTS</name>
<reference evidence="3" key="2">
    <citation type="journal article" date="2017" name="Nat. Plants">
        <title>The Aegilops tauschii genome reveals multiple impacts of transposons.</title>
        <authorList>
            <person name="Zhao G."/>
            <person name="Zou C."/>
            <person name="Li K."/>
            <person name="Wang K."/>
            <person name="Li T."/>
            <person name="Gao L."/>
            <person name="Zhang X."/>
            <person name="Wang H."/>
            <person name="Yang Z."/>
            <person name="Liu X."/>
            <person name="Jiang W."/>
            <person name="Mao L."/>
            <person name="Kong X."/>
            <person name="Jiao Y."/>
            <person name="Jia J."/>
        </authorList>
    </citation>
    <scope>NUCLEOTIDE SEQUENCE [LARGE SCALE GENOMIC DNA]</scope>
    <source>
        <strain evidence="3">cv. AL8/78</strain>
    </source>
</reference>
<organism evidence="2 3">
    <name type="scientific">Aegilops tauschii subsp. strangulata</name>
    <name type="common">Goatgrass</name>
    <dbReference type="NCBI Taxonomy" id="200361"/>
    <lineage>
        <taxon>Eukaryota</taxon>
        <taxon>Viridiplantae</taxon>
        <taxon>Streptophyta</taxon>
        <taxon>Embryophyta</taxon>
        <taxon>Tracheophyta</taxon>
        <taxon>Spermatophyta</taxon>
        <taxon>Magnoliopsida</taxon>
        <taxon>Liliopsida</taxon>
        <taxon>Poales</taxon>
        <taxon>Poaceae</taxon>
        <taxon>BOP clade</taxon>
        <taxon>Pooideae</taxon>
        <taxon>Triticodae</taxon>
        <taxon>Triticeae</taxon>
        <taxon>Triticinae</taxon>
        <taxon>Aegilops</taxon>
    </lineage>
</organism>
<reference evidence="2" key="4">
    <citation type="submission" date="2019-03" db="UniProtKB">
        <authorList>
            <consortium name="EnsemblPlants"/>
        </authorList>
    </citation>
    <scope>IDENTIFICATION</scope>
</reference>
<dbReference type="AlphaFoldDB" id="A0A452XW95"/>
<reference evidence="2" key="3">
    <citation type="journal article" date="2017" name="Nature">
        <title>Genome sequence of the progenitor of the wheat D genome Aegilops tauschii.</title>
        <authorList>
            <person name="Luo M.C."/>
            <person name="Gu Y.Q."/>
            <person name="Puiu D."/>
            <person name="Wang H."/>
            <person name="Twardziok S.O."/>
            <person name="Deal K.R."/>
            <person name="Huo N."/>
            <person name="Zhu T."/>
            <person name="Wang L."/>
            <person name="Wang Y."/>
            <person name="McGuire P.E."/>
            <person name="Liu S."/>
            <person name="Long H."/>
            <person name="Ramasamy R.K."/>
            <person name="Rodriguez J.C."/>
            <person name="Van S.L."/>
            <person name="Yuan L."/>
            <person name="Wang Z."/>
            <person name="Xia Z."/>
            <person name="Xiao L."/>
            <person name="Anderson O.D."/>
            <person name="Ouyang S."/>
            <person name="Liang Y."/>
            <person name="Zimin A.V."/>
            <person name="Pertea G."/>
            <person name="Qi P."/>
            <person name="Bennetzen J.L."/>
            <person name="Dai X."/>
            <person name="Dawson M.W."/>
            <person name="Muller H.G."/>
            <person name="Kugler K."/>
            <person name="Rivarola-Duarte L."/>
            <person name="Spannagl M."/>
            <person name="Mayer K.F.X."/>
            <person name="Lu F.H."/>
            <person name="Bevan M.W."/>
            <person name="Leroy P."/>
            <person name="Li P."/>
            <person name="You F.M."/>
            <person name="Sun Q."/>
            <person name="Liu Z."/>
            <person name="Lyons E."/>
            <person name="Wicker T."/>
            <person name="Salzberg S.L."/>
            <person name="Devos K.M."/>
            <person name="Dvorak J."/>
        </authorList>
    </citation>
    <scope>NUCLEOTIDE SEQUENCE [LARGE SCALE GENOMIC DNA]</scope>
    <source>
        <strain evidence="2">cv. AL8/78</strain>
    </source>
</reference>
<proteinExistence type="predicted"/>
<dbReference type="Proteomes" id="UP000015105">
    <property type="component" value="Chromosome 1D"/>
</dbReference>
<sequence length="103" mass="10878">ETYTTSPQAYLTPTRQPSFRPCKTRATNEPTPTRAGAPSASADTARIPKQPVTLADMAGGKRRYKRNPTAGGPRHSAGAGRRRSLPELPSFVSPTSVAAAFGP</sequence>
<reference evidence="3" key="1">
    <citation type="journal article" date="2014" name="Science">
        <title>Ancient hybridizations among the ancestral genomes of bread wheat.</title>
        <authorList>
            <consortium name="International Wheat Genome Sequencing Consortium,"/>
            <person name="Marcussen T."/>
            <person name="Sandve S.R."/>
            <person name="Heier L."/>
            <person name="Spannagl M."/>
            <person name="Pfeifer M."/>
            <person name="Jakobsen K.S."/>
            <person name="Wulff B.B."/>
            <person name="Steuernagel B."/>
            <person name="Mayer K.F."/>
            <person name="Olsen O.A."/>
        </authorList>
    </citation>
    <scope>NUCLEOTIDE SEQUENCE [LARGE SCALE GENOMIC DNA]</scope>
    <source>
        <strain evidence="3">cv. AL8/78</strain>
    </source>
</reference>
<dbReference type="STRING" id="200361.A0A452XW95"/>
<dbReference type="EnsemblPlants" id="AET1Gv20189600.1">
    <property type="protein sequence ID" value="AET1Gv20189600.1"/>
    <property type="gene ID" value="AET1Gv20189600"/>
</dbReference>
<evidence type="ECO:0000313" key="2">
    <source>
        <dbReference type="EnsemblPlants" id="AET1Gv20189600.1"/>
    </source>
</evidence>
<dbReference type="Gramene" id="AET1Gv20189600.1">
    <property type="protein sequence ID" value="AET1Gv20189600.1"/>
    <property type="gene ID" value="AET1Gv20189600"/>
</dbReference>
<reference evidence="2" key="5">
    <citation type="journal article" date="2021" name="G3 (Bethesda)">
        <title>Aegilops tauschii genome assembly Aet v5.0 features greater sequence contiguity and improved annotation.</title>
        <authorList>
            <person name="Wang L."/>
            <person name="Zhu T."/>
            <person name="Rodriguez J.C."/>
            <person name="Deal K.R."/>
            <person name="Dubcovsky J."/>
            <person name="McGuire P.E."/>
            <person name="Lux T."/>
            <person name="Spannagl M."/>
            <person name="Mayer K.F.X."/>
            <person name="Baldrich P."/>
            <person name="Meyers B.C."/>
            <person name="Huo N."/>
            <person name="Gu Y.Q."/>
            <person name="Zhou H."/>
            <person name="Devos K.M."/>
            <person name="Bennetzen J.L."/>
            <person name="Unver T."/>
            <person name="Budak H."/>
            <person name="Gulick P.J."/>
            <person name="Galiba G."/>
            <person name="Kalapos B."/>
            <person name="Nelson D.R."/>
            <person name="Li P."/>
            <person name="You F.M."/>
            <person name="Luo M.C."/>
            <person name="Dvorak J."/>
        </authorList>
    </citation>
    <scope>NUCLEOTIDE SEQUENCE [LARGE SCALE GENOMIC DNA]</scope>
    <source>
        <strain evidence="2">cv. AL8/78</strain>
    </source>
</reference>
<feature type="compositionally biased region" description="Polar residues" evidence="1">
    <location>
        <begin position="1"/>
        <end position="17"/>
    </location>
</feature>
<evidence type="ECO:0000313" key="3">
    <source>
        <dbReference type="Proteomes" id="UP000015105"/>
    </source>
</evidence>
<accession>A0A452XW95</accession>
<evidence type="ECO:0000256" key="1">
    <source>
        <dbReference type="SAM" id="MobiDB-lite"/>
    </source>
</evidence>
<feature type="region of interest" description="Disordered" evidence="1">
    <location>
        <begin position="1"/>
        <end position="103"/>
    </location>
</feature>